<sequence>MSSSPNSSATVTEIIVSNSPNLLQINMSNVSKLTPTNFLMWSLQVHALFDGYGLVGHLDGSTPAPAATVTDGDQTSENPAFILWKRQDRLIYSALIGAISLPQQSTVSRATTAREVWTTLSNTYANPSRGHIHQLKTQIKNWKKGDKTVEVYLQGLITKFDQLAILGKPEELENQIEIILDGLPEEYKSVVDQIEGRDTPPSITYLHERLINHESKLLSGTSNYLPQIPVTANAAQRQINNNNNRNQNRQKSHNNNNNWSPSPQSNWQAPNSQFSNNNRGDSRSPRPYLGRCQICGTQGHSARRCPQLQTIQAAATPNNPFTPWQPRANLAVGGPYAANPWILDSGATHHITSDLNNLAMHQPYHGGDDVLIADGSTLPITHTGSSLLPSPTRALEIHKVLYVPNIHKNLISVYRLCNANRVSVEFFPAHFQVKDLSTGVPLLQGRTKNELYEWPVTTSQAAAMSVSSNSKATLSSWHSRLGHPSSSILNNVVSQFSLSVSSSPQKSSSCSDCLINKTHKLPFSNSTIVSTKPLEFLFSDVWSSPVISIDNFKYYLVIVDHFTRYTWLYPLKLKSDVKTIFVAFKSLVENKFQTRIGTLYSDNGGEFIALRDFLTAHGISHLTTPPHTPEHNGLSERKHRHVVETGLTLLSKASLPTSYWPYAFATAIYLINRLPTPVLNMTSPFQKLFGTSPNYEKLKVFGCQCYPWLRPYAAHKLDNRSLPCVFLGYSNTQSAYYCLHPPSGRVYVSRHVRFDEELFPFASSANSATVSDDSPNLSTMPFVTPLRHQHLPPSAPMIPPCSDLHRESSSPVTPISASSPQVCSRNSSSSNSSSLPSEPTAPTENGPQPTAQQHSTENNSPQNKSPAHETNTQNSTQNNNPENNQPSSPNSSQTVNQTESNPQTQTQTSATTSTSSSTSTEQPLVPVNPLNNHPMATRAKSGVIKPNSKYILASTVASSGDYEPRTALQALKDERWRRALTDEINAQLKNHTWDLVPLPSHKVTIVGCRWVFTTKYHPDGSVSRYKARLVAKGYNQQHGLDYEETFSPVIKSTTIRIVLGVAVDCGWPIRQLDVNNAFLQGTLTEEVYMSQPPSFGDADRPNHVCKLRKAIYGLKQAPRAWYMELRNYLIAAGFINSIADTSLFILRRGTSIVYMLVYVDDILVTGNDSVLLAKTLDGLASRFSVKDHEDLSYFLGIEATRVSSGLHLCQKKYIMDLLAKTNMLTAKPVNTPMATTPKLTLHSGIKLTDPTEYRSIVGSFQYLAFTRPDISYVVNRLSQYMHSPTDIHWQAAKRVLRYLKSTITHGIFLQRHNPLSLHAYSDADWGGDSDDYVSTNAYIVYLGKNPVSWSSKKQRGVARSSTEAEYRSVANASSEIRWICSLLTELGISLHKTPTIYCDNVGATYLCANPVFHSRMKHIAMDYHFIRNQVQVGELRVVHVSTKDQLADALTKPLSRATFTNLSTKIGVTQSPSILRGRIENQSYQ</sequence>
<evidence type="ECO:0000259" key="3">
    <source>
        <dbReference type="PROSITE" id="PS50158"/>
    </source>
</evidence>
<feature type="region of interest" description="Disordered" evidence="2">
    <location>
        <begin position="765"/>
        <end position="939"/>
    </location>
</feature>
<dbReference type="InterPro" id="IPR013103">
    <property type="entry name" value="RVT_2"/>
</dbReference>
<dbReference type="CDD" id="cd09272">
    <property type="entry name" value="RNase_HI_RT_Ty1"/>
    <property type="match status" value="1"/>
</dbReference>
<feature type="compositionally biased region" description="Low complexity" evidence="2">
    <location>
        <begin position="809"/>
        <end position="837"/>
    </location>
</feature>
<evidence type="ECO:0000256" key="1">
    <source>
        <dbReference type="PROSITE-ProRule" id="PRU00047"/>
    </source>
</evidence>
<proteinExistence type="predicted"/>
<feature type="compositionally biased region" description="Polar residues" evidence="2">
    <location>
        <begin position="269"/>
        <end position="279"/>
    </location>
</feature>
<dbReference type="EMBL" id="JAEFBK010000010">
    <property type="protein sequence ID" value="KAG7560967.1"/>
    <property type="molecule type" value="Genomic_DNA"/>
</dbReference>
<evidence type="ECO:0000259" key="4">
    <source>
        <dbReference type="PROSITE" id="PS50994"/>
    </source>
</evidence>
<dbReference type="InterPro" id="IPR001584">
    <property type="entry name" value="Integrase_cat-core"/>
</dbReference>
<feature type="domain" description="CCHC-type" evidence="3">
    <location>
        <begin position="291"/>
        <end position="307"/>
    </location>
</feature>
<dbReference type="InterPro" id="IPR057670">
    <property type="entry name" value="SH3_retrovirus"/>
</dbReference>
<feature type="region of interest" description="Disordered" evidence="2">
    <location>
        <begin position="242"/>
        <end position="285"/>
    </location>
</feature>
<dbReference type="GO" id="GO:0015074">
    <property type="term" value="P:DNA integration"/>
    <property type="evidence" value="ECO:0007669"/>
    <property type="project" value="InterPro"/>
</dbReference>
<feature type="domain" description="Integrase catalytic" evidence="4">
    <location>
        <begin position="529"/>
        <end position="692"/>
    </location>
</feature>
<comment type="caution">
    <text evidence="5">The sequence shown here is derived from an EMBL/GenBank/DDBJ whole genome shotgun (WGS) entry which is preliminary data.</text>
</comment>
<feature type="compositionally biased region" description="Low complexity" evidence="2">
    <location>
        <begin position="870"/>
        <end position="932"/>
    </location>
</feature>
<organism evidence="5 6">
    <name type="scientific">Arabidopsis thaliana x Arabidopsis arenosa</name>
    <dbReference type="NCBI Taxonomy" id="1240361"/>
    <lineage>
        <taxon>Eukaryota</taxon>
        <taxon>Viridiplantae</taxon>
        <taxon>Streptophyta</taxon>
        <taxon>Embryophyta</taxon>
        <taxon>Tracheophyta</taxon>
        <taxon>Spermatophyta</taxon>
        <taxon>Magnoliopsida</taxon>
        <taxon>eudicotyledons</taxon>
        <taxon>Gunneridae</taxon>
        <taxon>Pentapetalae</taxon>
        <taxon>rosids</taxon>
        <taxon>malvids</taxon>
        <taxon>Brassicales</taxon>
        <taxon>Brassicaceae</taxon>
        <taxon>Camelineae</taxon>
        <taxon>Arabidopsis</taxon>
    </lineage>
</organism>
<feature type="compositionally biased region" description="Polar residues" evidence="2">
    <location>
        <begin position="840"/>
        <end position="869"/>
    </location>
</feature>
<keyword evidence="1" id="KW-0862">Zinc</keyword>
<dbReference type="InterPro" id="IPR054722">
    <property type="entry name" value="PolX-like_BBD"/>
</dbReference>
<keyword evidence="6" id="KW-1185">Reference proteome</keyword>
<dbReference type="Pfam" id="PF14223">
    <property type="entry name" value="Retrotran_gag_2"/>
    <property type="match status" value="1"/>
</dbReference>
<keyword evidence="1" id="KW-0863">Zinc-finger</keyword>
<reference evidence="5 6" key="1">
    <citation type="submission" date="2020-12" db="EMBL/GenBank/DDBJ databases">
        <title>Concerted genomic and epigenomic changes stabilize Arabidopsis allopolyploids.</title>
        <authorList>
            <person name="Chen Z."/>
        </authorList>
    </citation>
    <scope>NUCLEOTIDE SEQUENCE [LARGE SCALE GENOMIC DNA]</scope>
    <source>
        <strain evidence="5">Allo738</strain>
        <tissue evidence="5">Leaf</tissue>
    </source>
</reference>
<feature type="compositionally biased region" description="Polar residues" evidence="2">
    <location>
        <begin position="765"/>
        <end position="781"/>
    </location>
</feature>
<feature type="compositionally biased region" description="Low complexity" evidence="2">
    <location>
        <begin position="242"/>
        <end position="268"/>
    </location>
</feature>
<dbReference type="Pfam" id="PF00665">
    <property type="entry name" value="rve"/>
    <property type="match status" value="1"/>
</dbReference>
<evidence type="ECO:0000256" key="2">
    <source>
        <dbReference type="SAM" id="MobiDB-lite"/>
    </source>
</evidence>
<dbReference type="Proteomes" id="UP000694240">
    <property type="component" value="Chromosome 10"/>
</dbReference>
<dbReference type="Pfam" id="PF25597">
    <property type="entry name" value="SH3_retrovirus"/>
    <property type="match status" value="1"/>
</dbReference>
<dbReference type="InterPro" id="IPR001878">
    <property type="entry name" value="Znf_CCHC"/>
</dbReference>
<dbReference type="PANTHER" id="PTHR11439:SF455">
    <property type="entry name" value="RLK (RECEPTOR-LIKE PROTEIN KINASE) 8, PUTATIVE-RELATED"/>
    <property type="match status" value="1"/>
</dbReference>
<name>A0A8T1ZNF8_9BRAS</name>
<dbReference type="Pfam" id="PF13976">
    <property type="entry name" value="gag_pre-integrs"/>
    <property type="match status" value="1"/>
</dbReference>
<dbReference type="PROSITE" id="PS50994">
    <property type="entry name" value="INTEGRASE"/>
    <property type="match status" value="1"/>
</dbReference>
<keyword evidence="1" id="KW-0479">Metal-binding</keyword>
<dbReference type="GO" id="GO:0008270">
    <property type="term" value="F:zinc ion binding"/>
    <property type="evidence" value="ECO:0007669"/>
    <property type="project" value="UniProtKB-KW"/>
</dbReference>
<dbReference type="Pfam" id="PF07727">
    <property type="entry name" value="RVT_2"/>
    <property type="match status" value="1"/>
</dbReference>
<dbReference type="PANTHER" id="PTHR11439">
    <property type="entry name" value="GAG-POL-RELATED RETROTRANSPOSON"/>
    <property type="match status" value="1"/>
</dbReference>
<evidence type="ECO:0000313" key="5">
    <source>
        <dbReference type="EMBL" id="KAG7560967.1"/>
    </source>
</evidence>
<protein>
    <submittedName>
        <fullName evidence="5">Zinc finger CCHC-type superfamily</fullName>
    </submittedName>
</protein>
<dbReference type="Pfam" id="PF22936">
    <property type="entry name" value="Pol_BBD"/>
    <property type="match status" value="1"/>
</dbReference>
<accession>A0A8T1ZNF8</accession>
<dbReference type="PROSITE" id="PS50158">
    <property type="entry name" value="ZF_CCHC"/>
    <property type="match status" value="1"/>
</dbReference>
<dbReference type="GO" id="GO:0003676">
    <property type="term" value="F:nucleic acid binding"/>
    <property type="evidence" value="ECO:0007669"/>
    <property type="project" value="InterPro"/>
</dbReference>
<dbReference type="InterPro" id="IPR025724">
    <property type="entry name" value="GAG-pre-integrase_dom"/>
</dbReference>
<evidence type="ECO:0000313" key="6">
    <source>
        <dbReference type="Proteomes" id="UP000694240"/>
    </source>
</evidence>
<gene>
    <name evidence="5" type="ORF">ISN45_Aa05g024340</name>
</gene>